<name>A0ABS2HHV1_9VIBR</name>
<keyword evidence="1 7" id="KW-1003">Cell membrane</keyword>
<dbReference type="Pfam" id="PF02618">
    <property type="entry name" value="YceG"/>
    <property type="match status" value="1"/>
</dbReference>
<evidence type="ECO:0000313" key="9">
    <source>
        <dbReference type="Proteomes" id="UP000809621"/>
    </source>
</evidence>
<dbReference type="Proteomes" id="UP000809621">
    <property type="component" value="Unassembled WGS sequence"/>
</dbReference>
<keyword evidence="7" id="KW-0997">Cell inner membrane</keyword>
<evidence type="ECO:0000256" key="6">
    <source>
        <dbReference type="ARBA" id="ARBA00023316"/>
    </source>
</evidence>
<keyword evidence="2 7" id="KW-0812">Transmembrane</keyword>
<gene>
    <name evidence="7 8" type="primary">mltG</name>
    <name evidence="8" type="ORF">JQC93_09235</name>
</gene>
<dbReference type="HAMAP" id="MF_02065">
    <property type="entry name" value="MltG"/>
    <property type="match status" value="1"/>
</dbReference>
<keyword evidence="4 7" id="KW-0472">Membrane</keyword>
<accession>A0ABS2HHV1</accession>
<dbReference type="InterPro" id="IPR003770">
    <property type="entry name" value="MLTG-like"/>
</dbReference>
<dbReference type="CDD" id="cd08010">
    <property type="entry name" value="MltG_like"/>
    <property type="match status" value="1"/>
</dbReference>
<evidence type="ECO:0000256" key="2">
    <source>
        <dbReference type="ARBA" id="ARBA00022692"/>
    </source>
</evidence>
<dbReference type="NCBIfam" id="TIGR00247">
    <property type="entry name" value="endolytic transglycosylase MltG"/>
    <property type="match status" value="1"/>
</dbReference>
<protein>
    <recommendedName>
        <fullName evidence="7">Endolytic murein transglycosylase</fullName>
        <ecNumber evidence="7">4.2.2.29</ecNumber>
    </recommendedName>
    <alternativeName>
        <fullName evidence="7">Peptidoglycan lytic transglycosylase</fullName>
    </alternativeName>
    <alternativeName>
        <fullName evidence="7">Peptidoglycan polymerization terminase</fullName>
    </alternativeName>
</protein>
<comment type="caution">
    <text evidence="8">The sequence shown here is derived from an EMBL/GenBank/DDBJ whole genome shotgun (WGS) entry which is preliminary data.</text>
</comment>
<evidence type="ECO:0000256" key="7">
    <source>
        <dbReference type="HAMAP-Rule" id="MF_02065"/>
    </source>
</evidence>
<evidence type="ECO:0000256" key="5">
    <source>
        <dbReference type="ARBA" id="ARBA00023239"/>
    </source>
</evidence>
<comment type="function">
    <text evidence="7">Functions as a peptidoglycan terminase that cleaves nascent peptidoglycan strands endolytically to terminate their elongation.</text>
</comment>
<comment type="similarity">
    <text evidence="7">Belongs to the transglycosylase MltG family.</text>
</comment>
<dbReference type="EC" id="4.2.2.29" evidence="7"/>
<dbReference type="Gene3D" id="3.30.160.60">
    <property type="entry name" value="Classic Zinc Finger"/>
    <property type="match status" value="2"/>
</dbReference>
<dbReference type="EMBL" id="JAFEUM010000003">
    <property type="protein sequence ID" value="MBM7036589.1"/>
    <property type="molecule type" value="Genomic_DNA"/>
</dbReference>
<keyword evidence="9" id="KW-1185">Reference proteome</keyword>
<evidence type="ECO:0000256" key="4">
    <source>
        <dbReference type="ARBA" id="ARBA00023136"/>
    </source>
</evidence>
<proteinExistence type="inferred from homology"/>
<keyword evidence="3 7" id="KW-1133">Transmembrane helix</keyword>
<feature type="site" description="Important for catalytic activity" evidence="7">
    <location>
        <position position="218"/>
    </location>
</feature>
<dbReference type="RefSeq" id="WP_205158162.1">
    <property type="nucleotide sequence ID" value="NZ_JAFEUM010000003.1"/>
</dbReference>
<comment type="catalytic activity">
    <reaction evidence="7">
        <text>a peptidoglycan chain = a peptidoglycan chain with N-acetyl-1,6-anhydromuramyl-[peptide] at the reducing end + a peptidoglycan chain with N-acetylglucosamine at the non-reducing end.</text>
        <dbReference type="EC" id="4.2.2.29"/>
    </reaction>
</comment>
<organism evidence="8 9">
    <name type="scientific">Vibrio ulleungensis</name>
    <dbReference type="NCBI Taxonomy" id="2807619"/>
    <lineage>
        <taxon>Bacteria</taxon>
        <taxon>Pseudomonadati</taxon>
        <taxon>Pseudomonadota</taxon>
        <taxon>Gammaproteobacteria</taxon>
        <taxon>Vibrionales</taxon>
        <taxon>Vibrionaceae</taxon>
        <taxon>Vibrio</taxon>
    </lineage>
</organism>
<sequence length="338" mass="38192">MLKKLLGLLIVAGVAALAVYWYATQELKTYLNQPVQMEQGELITINSGTSGTALLRRFESQGWIEANPTSRLVRRLHPELLNIKAGTFFVEQGQTLTQVLNTLVEGKEHQYSITFIEGSTFNQWREQLAQTDTLIQETTDLTEAELAEALGIENPKLEGLFLAETFYYTAGMSDLDIYKRAHRDLNRALEKHWQERDEKLPLKTDYEALILASIIEKETAIDKERGLVSSVFINRLNRRMRLQTDPTVIYGMGDKYTGNIRKKDLQTPTPYNTYTINGLPPTPIAMVGEASIAASLNPETSNYLYFVATGKGGHKFSTNLKDHNAAVRDYLKQLRANQ</sequence>
<keyword evidence="5 7" id="KW-0456">Lyase</keyword>
<evidence type="ECO:0000256" key="1">
    <source>
        <dbReference type="ARBA" id="ARBA00022475"/>
    </source>
</evidence>
<keyword evidence="6 7" id="KW-0961">Cell wall biogenesis/degradation</keyword>
<dbReference type="PANTHER" id="PTHR30518">
    <property type="entry name" value="ENDOLYTIC MUREIN TRANSGLYCOSYLASE"/>
    <property type="match status" value="1"/>
</dbReference>
<reference evidence="8 9" key="1">
    <citation type="submission" date="2021-02" db="EMBL/GenBank/DDBJ databases">
        <authorList>
            <person name="Park J.-S."/>
        </authorList>
    </citation>
    <scope>NUCLEOTIDE SEQUENCE [LARGE SCALE GENOMIC DNA]</scope>
    <source>
        <strain evidence="8 9">188UL20-2</strain>
    </source>
</reference>
<evidence type="ECO:0000256" key="3">
    <source>
        <dbReference type="ARBA" id="ARBA00022989"/>
    </source>
</evidence>
<dbReference type="PANTHER" id="PTHR30518:SF2">
    <property type="entry name" value="ENDOLYTIC MUREIN TRANSGLYCOSYLASE"/>
    <property type="match status" value="1"/>
</dbReference>
<evidence type="ECO:0000313" key="8">
    <source>
        <dbReference type="EMBL" id="MBM7036589.1"/>
    </source>
</evidence>